<dbReference type="PROSITE" id="PS50082">
    <property type="entry name" value="WD_REPEATS_2"/>
    <property type="match status" value="4"/>
</dbReference>
<comment type="caution">
    <text evidence="7">The sequence shown here is derived from an EMBL/GenBank/DDBJ whole genome shotgun (WGS) entry which is preliminary data.</text>
</comment>
<protein>
    <submittedName>
        <fullName evidence="7">U3 small nucleolar RNA-interacting protein 2 like protein</fullName>
    </submittedName>
</protein>
<keyword evidence="8" id="KW-1185">Reference proteome</keyword>
<comment type="subcellular location">
    <subcellularLocation>
        <location evidence="1">Nucleus</location>
    </subcellularLocation>
</comment>
<dbReference type="GO" id="GO:0034511">
    <property type="term" value="F:U3 snoRNA binding"/>
    <property type="evidence" value="ECO:0007669"/>
    <property type="project" value="InterPro"/>
</dbReference>
<organism evidence="7 8">
    <name type="scientific">Argiope bruennichi</name>
    <name type="common">Wasp spider</name>
    <name type="synonym">Aranea bruennichi</name>
    <dbReference type="NCBI Taxonomy" id="94029"/>
    <lineage>
        <taxon>Eukaryota</taxon>
        <taxon>Metazoa</taxon>
        <taxon>Ecdysozoa</taxon>
        <taxon>Arthropoda</taxon>
        <taxon>Chelicerata</taxon>
        <taxon>Arachnida</taxon>
        <taxon>Araneae</taxon>
        <taxon>Araneomorphae</taxon>
        <taxon>Entelegynae</taxon>
        <taxon>Araneoidea</taxon>
        <taxon>Araneidae</taxon>
        <taxon>Argiope</taxon>
    </lineage>
</organism>
<dbReference type="InterPro" id="IPR019775">
    <property type="entry name" value="WD40_repeat_CS"/>
</dbReference>
<dbReference type="InterPro" id="IPR020472">
    <property type="entry name" value="WD40_PAC1"/>
</dbReference>
<name>A0A8T0EZ20_ARGBR</name>
<gene>
    <name evidence="7" type="ORF">HNY73_013165</name>
</gene>
<dbReference type="PROSITE" id="PS00678">
    <property type="entry name" value="WD_REPEATS_1"/>
    <property type="match status" value="1"/>
</dbReference>
<feature type="repeat" description="WD" evidence="5">
    <location>
        <begin position="227"/>
        <end position="268"/>
    </location>
</feature>
<dbReference type="InterPro" id="IPR039241">
    <property type="entry name" value="Rrp9-like"/>
</dbReference>
<dbReference type="Proteomes" id="UP000807504">
    <property type="component" value="Unassembled WGS sequence"/>
</dbReference>
<dbReference type="CDD" id="cd00200">
    <property type="entry name" value="WD40"/>
    <property type="match status" value="1"/>
</dbReference>
<dbReference type="FunFam" id="2.130.10.10:FF:000509">
    <property type="entry name" value="U3 small nucleolar RNA-interacting protein"/>
    <property type="match status" value="1"/>
</dbReference>
<feature type="repeat" description="WD" evidence="5">
    <location>
        <begin position="185"/>
        <end position="226"/>
    </location>
</feature>
<dbReference type="Gene3D" id="2.130.10.10">
    <property type="entry name" value="YVTN repeat-like/Quinoprotein amine dehydrogenase"/>
    <property type="match status" value="1"/>
</dbReference>
<feature type="compositionally biased region" description="Basic residues" evidence="6">
    <location>
        <begin position="7"/>
        <end position="18"/>
    </location>
</feature>
<dbReference type="PROSITE" id="PS50294">
    <property type="entry name" value="WD_REPEATS_REGION"/>
    <property type="match status" value="2"/>
</dbReference>
<dbReference type="AlphaFoldDB" id="A0A8T0EZ20"/>
<feature type="region of interest" description="Disordered" evidence="6">
    <location>
        <begin position="1"/>
        <end position="71"/>
    </location>
</feature>
<dbReference type="SUPFAM" id="SSF50978">
    <property type="entry name" value="WD40 repeat-like"/>
    <property type="match status" value="1"/>
</dbReference>
<evidence type="ECO:0000256" key="2">
    <source>
        <dbReference type="ARBA" id="ARBA00022574"/>
    </source>
</evidence>
<evidence type="ECO:0000256" key="3">
    <source>
        <dbReference type="ARBA" id="ARBA00022737"/>
    </source>
</evidence>
<dbReference type="InterPro" id="IPR001680">
    <property type="entry name" value="WD40_rpt"/>
</dbReference>
<proteinExistence type="predicted"/>
<reference evidence="7" key="1">
    <citation type="journal article" date="2020" name="bioRxiv">
        <title>Chromosome-level reference genome of the European wasp spider Argiope bruennichi: a resource for studies on range expansion and evolutionary adaptation.</title>
        <authorList>
            <person name="Sheffer M.M."/>
            <person name="Hoppe A."/>
            <person name="Krehenwinkel H."/>
            <person name="Uhl G."/>
            <person name="Kuss A.W."/>
            <person name="Jensen L."/>
            <person name="Jensen C."/>
            <person name="Gillespie R.G."/>
            <person name="Hoff K.J."/>
            <person name="Prost S."/>
        </authorList>
    </citation>
    <scope>NUCLEOTIDE SEQUENCE</scope>
</reference>
<feature type="repeat" description="WD" evidence="5">
    <location>
        <begin position="132"/>
        <end position="173"/>
    </location>
</feature>
<dbReference type="EMBL" id="JABXBU010001863">
    <property type="protein sequence ID" value="KAF8782934.1"/>
    <property type="molecule type" value="Genomic_DNA"/>
</dbReference>
<evidence type="ECO:0000313" key="7">
    <source>
        <dbReference type="EMBL" id="KAF8782934.1"/>
    </source>
</evidence>
<keyword evidence="2 5" id="KW-0853">WD repeat</keyword>
<dbReference type="GO" id="GO:0032040">
    <property type="term" value="C:small-subunit processome"/>
    <property type="evidence" value="ECO:0007669"/>
    <property type="project" value="TreeGrafter"/>
</dbReference>
<feature type="repeat" description="WD" evidence="5">
    <location>
        <begin position="269"/>
        <end position="310"/>
    </location>
</feature>
<evidence type="ECO:0000313" key="8">
    <source>
        <dbReference type="Proteomes" id="UP000807504"/>
    </source>
</evidence>
<evidence type="ECO:0000256" key="4">
    <source>
        <dbReference type="ARBA" id="ARBA00023242"/>
    </source>
</evidence>
<dbReference type="InterPro" id="IPR036322">
    <property type="entry name" value="WD40_repeat_dom_sf"/>
</dbReference>
<dbReference type="PRINTS" id="PR00320">
    <property type="entry name" value="GPROTEINBRPT"/>
</dbReference>
<evidence type="ECO:0000256" key="5">
    <source>
        <dbReference type="PROSITE-ProRule" id="PRU00221"/>
    </source>
</evidence>
<evidence type="ECO:0000256" key="6">
    <source>
        <dbReference type="SAM" id="MobiDB-lite"/>
    </source>
</evidence>
<dbReference type="InterPro" id="IPR015943">
    <property type="entry name" value="WD40/YVTN_repeat-like_dom_sf"/>
</dbReference>
<sequence length="463" mass="52384">MPSNFFLRKKAKSASTKRKKDDADVSNKKKKHEKIKPSQEEISSDEDDSGHDPGYPEESSSEEETEQEKKLRLAKKYIAKIEEEEREKNSLDDTREAVAQRLKEEALEEAGRLLKKKAHEYENVVPEPAAIFRGHKLSITALAMSTSEKFFFSAAKDCFIIKWSTEEKKKLKAIPCVKKGTDETKPGHSGHILSLALSSDDKFLASGCSNNIINIWNPETLEHLKTFKGHKGAITGLVFQRNTHQLISSSSDRSLKLWNLDEMGYVETLFGHQDEIHGIDCFIGENVVTCGGRDNTVRIWKIAEESQLVFQGHGKFLAVKKKKEYVVGRRGFTYFCLNTFELDPSSLGTQKKKPLSKITLAHGEDQESEVPNWIVSVASLQNTDLVASGSKDGFIRLWRRDDDTHTLVPISRIPVEGFVNSMKFSPSGKYLIAGIGQEHRLGRWWRIKEAKNSIVLYSWPNKS</sequence>
<evidence type="ECO:0000256" key="1">
    <source>
        <dbReference type="ARBA" id="ARBA00004123"/>
    </source>
</evidence>
<reference evidence="7" key="2">
    <citation type="submission" date="2020-06" db="EMBL/GenBank/DDBJ databases">
        <authorList>
            <person name="Sheffer M."/>
        </authorList>
    </citation>
    <scope>NUCLEOTIDE SEQUENCE</scope>
</reference>
<keyword evidence="4" id="KW-0539">Nucleus</keyword>
<keyword evidence="3" id="KW-0677">Repeat</keyword>
<dbReference type="PANTHER" id="PTHR19865">
    <property type="entry name" value="U3 SMALL NUCLEOLAR RNA INTERACTING PROTEIN 2"/>
    <property type="match status" value="1"/>
</dbReference>
<dbReference type="Pfam" id="PF00400">
    <property type="entry name" value="WD40"/>
    <property type="match status" value="5"/>
</dbReference>
<dbReference type="SMART" id="SM00320">
    <property type="entry name" value="WD40"/>
    <property type="match status" value="6"/>
</dbReference>
<dbReference type="PANTHER" id="PTHR19865:SF0">
    <property type="entry name" value="U3 SMALL NUCLEOLAR RNA-INTERACTING PROTEIN 2"/>
    <property type="match status" value="1"/>
</dbReference>
<accession>A0A8T0EZ20</accession>